<organism evidence="2 3">
    <name type="scientific">Amphibalanus amphitrite</name>
    <name type="common">Striped barnacle</name>
    <name type="synonym">Balanus amphitrite</name>
    <dbReference type="NCBI Taxonomy" id="1232801"/>
    <lineage>
        <taxon>Eukaryota</taxon>
        <taxon>Metazoa</taxon>
        <taxon>Ecdysozoa</taxon>
        <taxon>Arthropoda</taxon>
        <taxon>Crustacea</taxon>
        <taxon>Multicrustacea</taxon>
        <taxon>Cirripedia</taxon>
        <taxon>Thoracica</taxon>
        <taxon>Thoracicalcarea</taxon>
        <taxon>Balanomorpha</taxon>
        <taxon>Balanoidea</taxon>
        <taxon>Balanidae</taxon>
        <taxon>Amphibalaninae</taxon>
        <taxon>Amphibalanus</taxon>
    </lineage>
</organism>
<feature type="region of interest" description="Disordered" evidence="1">
    <location>
        <begin position="95"/>
        <end position="177"/>
    </location>
</feature>
<dbReference type="GO" id="GO:0009982">
    <property type="term" value="F:pseudouridine synthase activity"/>
    <property type="evidence" value="ECO:0007669"/>
    <property type="project" value="InterPro"/>
</dbReference>
<evidence type="ECO:0000313" key="3">
    <source>
        <dbReference type="Proteomes" id="UP000440578"/>
    </source>
</evidence>
<dbReference type="InterPro" id="IPR020095">
    <property type="entry name" value="PsdUridine_synth_TruA_C"/>
</dbReference>
<dbReference type="EMBL" id="VIIS01002128">
    <property type="protein sequence ID" value="KAF0288120.1"/>
    <property type="molecule type" value="Genomic_DNA"/>
</dbReference>
<accession>A0A6A4VAA4</accession>
<name>A0A6A4VAA4_AMPAM</name>
<feature type="compositionally biased region" description="Low complexity" evidence="1">
    <location>
        <begin position="102"/>
        <end position="116"/>
    </location>
</feature>
<evidence type="ECO:0000313" key="2">
    <source>
        <dbReference type="EMBL" id="KAF0288120.1"/>
    </source>
</evidence>
<protein>
    <submittedName>
        <fullName evidence="2">tRNA pseudouridine synthase A</fullName>
    </submittedName>
</protein>
<evidence type="ECO:0000256" key="1">
    <source>
        <dbReference type="SAM" id="MobiDB-lite"/>
    </source>
</evidence>
<comment type="caution">
    <text evidence="2">The sequence shown here is derived from an EMBL/GenBank/DDBJ whole genome shotgun (WGS) entry which is preliminary data.</text>
</comment>
<dbReference type="AlphaFoldDB" id="A0A6A4VAA4"/>
<keyword evidence="3" id="KW-1185">Reference proteome</keyword>
<dbReference type="GO" id="GO:0003723">
    <property type="term" value="F:RNA binding"/>
    <property type="evidence" value="ECO:0007669"/>
    <property type="project" value="InterPro"/>
</dbReference>
<gene>
    <name evidence="2" type="primary">Pus1_1</name>
    <name evidence="2" type="ORF">FJT64_013489</name>
</gene>
<dbReference type="OrthoDB" id="10256309at2759"/>
<dbReference type="Proteomes" id="UP000440578">
    <property type="component" value="Unassembled WGS sequence"/>
</dbReference>
<proteinExistence type="predicted"/>
<dbReference type="Gene3D" id="3.30.70.660">
    <property type="entry name" value="Pseudouridine synthase I, catalytic domain, C-terminal subdomain"/>
    <property type="match status" value="1"/>
</dbReference>
<feature type="compositionally biased region" description="Low complexity" evidence="1">
    <location>
        <begin position="140"/>
        <end position="154"/>
    </location>
</feature>
<reference evidence="2 3" key="1">
    <citation type="submission" date="2019-07" db="EMBL/GenBank/DDBJ databases">
        <title>Draft genome assembly of a fouling barnacle, Amphibalanus amphitrite (Darwin, 1854): The first reference genome for Thecostraca.</title>
        <authorList>
            <person name="Kim W."/>
        </authorList>
    </citation>
    <scope>NUCLEOTIDE SEQUENCE [LARGE SCALE GENOMIC DNA]</scope>
    <source>
        <strain evidence="2">SNU_AA5</strain>
        <tissue evidence="2">Soma without cirri and trophi</tissue>
    </source>
</reference>
<sequence>MVSGFSGTVAARFHAVCAVQVHYDQYNQRFGSGGHNTHANIEWSGVEEQLAAFTERFVHSDIVQTELQDKSMLSWLETLPLHTFDIREGDKSPLLAAKQQVEADTAAKSAGAAADGESGEGQPASAGEAEATTGKSAVPEAGESAAARGESVGADSELVTPTEGEGRDSSSAEAQAS</sequence>